<dbReference type="GO" id="GO:0006412">
    <property type="term" value="P:translation"/>
    <property type="evidence" value="ECO:0007669"/>
    <property type="project" value="UniProtKB-UniRule"/>
</dbReference>
<dbReference type="InterPro" id="IPR043141">
    <property type="entry name" value="Ribosomal_uL10-like_sf"/>
</dbReference>
<dbReference type="InterPro" id="IPR047865">
    <property type="entry name" value="Ribosomal_uL10_bac_type"/>
</dbReference>
<dbReference type="SUPFAM" id="SSF160369">
    <property type="entry name" value="Ribosomal protein L10-like"/>
    <property type="match status" value="1"/>
</dbReference>
<keyword evidence="3 5" id="KW-0687">Ribonucleoprotein</keyword>
<evidence type="ECO:0000256" key="1">
    <source>
        <dbReference type="ARBA" id="ARBA00008889"/>
    </source>
</evidence>
<dbReference type="GO" id="GO:0005840">
    <property type="term" value="C:ribosome"/>
    <property type="evidence" value="ECO:0007669"/>
    <property type="project" value="UniProtKB-KW"/>
</dbReference>
<dbReference type="GO" id="GO:1990904">
    <property type="term" value="C:ribonucleoprotein complex"/>
    <property type="evidence" value="ECO:0007669"/>
    <property type="project" value="UniProtKB-KW"/>
</dbReference>
<dbReference type="Gene3D" id="6.10.250.290">
    <property type="match status" value="1"/>
</dbReference>
<keyword evidence="5" id="KW-0699">rRNA-binding</keyword>
<evidence type="ECO:0000256" key="2">
    <source>
        <dbReference type="ARBA" id="ARBA00022980"/>
    </source>
</evidence>
<comment type="caution">
    <text evidence="6">The sequence shown here is derived from an EMBL/GenBank/DDBJ whole genome shotgun (WGS) entry which is preliminary data.</text>
</comment>
<keyword evidence="5" id="KW-0694">RNA-binding</keyword>
<comment type="subunit">
    <text evidence="5">Part of the ribosomal stalk of the 50S ribosomal subunit. The N-terminus interacts with L11 and the large rRNA to form the base of the stalk. The C-terminus forms an elongated spine to which L12 dimers bind in a sequential fashion forming a multimeric L10(L12)X complex.</text>
</comment>
<evidence type="ECO:0000313" key="6">
    <source>
        <dbReference type="EMBL" id="KKS70552.1"/>
    </source>
</evidence>
<dbReference type="Proteomes" id="UP000033867">
    <property type="component" value="Unassembled WGS sequence"/>
</dbReference>
<comment type="function">
    <text evidence="5">Forms part of the ribosomal stalk, playing a central role in the interaction of the ribosome with GTP-bound translation factors.</text>
</comment>
<dbReference type="GO" id="GO:0070180">
    <property type="term" value="F:large ribosomal subunit rRNA binding"/>
    <property type="evidence" value="ECO:0007669"/>
    <property type="project" value="UniProtKB-UniRule"/>
</dbReference>
<gene>
    <name evidence="5" type="primary">rplJ</name>
    <name evidence="6" type="ORF">UV42_C0050G0004</name>
</gene>
<dbReference type="CDD" id="cd05797">
    <property type="entry name" value="Ribosomal_L10"/>
    <property type="match status" value="1"/>
</dbReference>
<dbReference type="InterPro" id="IPR001790">
    <property type="entry name" value="Ribosomal_uL10"/>
</dbReference>
<dbReference type="EMBL" id="LCEK01000050">
    <property type="protein sequence ID" value="KKS70552.1"/>
    <property type="molecule type" value="Genomic_DNA"/>
</dbReference>
<proteinExistence type="inferred from homology"/>
<organism evidence="6 7">
    <name type="scientific">Candidatus Magasanikbacteria bacterium GW2011_GWE2_42_7</name>
    <dbReference type="NCBI Taxonomy" id="1619052"/>
    <lineage>
        <taxon>Bacteria</taxon>
        <taxon>Candidatus Magasanikiibacteriota</taxon>
    </lineage>
</organism>
<name>A0A0G1BB95_9BACT</name>
<protein>
    <recommendedName>
        <fullName evidence="4 5">Large ribosomal subunit protein uL10</fullName>
    </recommendedName>
</protein>
<dbReference type="HAMAP" id="MF_00362">
    <property type="entry name" value="Ribosomal_uL10"/>
    <property type="match status" value="1"/>
</dbReference>
<dbReference type="PANTHER" id="PTHR11560">
    <property type="entry name" value="39S RIBOSOMAL PROTEIN L10, MITOCHONDRIAL"/>
    <property type="match status" value="1"/>
</dbReference>
<sequence length="173" mass="18459">MAKTRVQKEVKVQQLTDNVKNAKAAVFANFQGLTVPETEELRATCRENNIVITASKKTLLKRALSEGGFDIDTKSFTGGVAAAFGMDDEVAPAQIIANFAKKHELVTIFGGILEGAFIDAAKVKELSQLPSKEQLYAQLVGTINAPISGFVNVLAGNLRGLVTVLGAIKEQKA</sequence>
<keyword evidence="2 5" id="KW-0689">Ribosomal protein</keyword>
<dbReference type="AlphaFoldDB" id="A0A0G1BB95"/>
<comment type="similarity">
    <text evidence="1 5">Belongs to the universal ribosomal protein uL10 family.</text>
</comment>
<reference evidence="6 7" key="1">
    <citation type="journal article" date="2015" name="Nature">
        <title>rRNA introns, odd ribosomes, and small enigmatic genomes across a large radiation of phyla.</title>
        <authorList>
            <person name="Brown C.T."/>
            <person name="Hug L.A."/>
            <person name="Thomas B.C."/>
            <person name="Sharon I."/>
            <person name="Castelle C.J."/>
            <person name="Singh A."/>
            <person name="Wilkins M.J."/>
            <person name="Williams K.H."/>
            <person name="Banfield J.F."/>
        </authorList>
    </citation>
    <scope>NUCLEOTIDE SEQUENCE [LARGE SCALE GENOMIC DNA]</scope>
</reference>
<evidence type="ECO:0000256" key="4">
    <source>
        <dbReference type="ARBA" id="ARBA00035202"/>
    </source>
</evidence>
<dbReference type="Pfam" id="PF00466">
    <property type="entry name" value="Ribosomal_L10"/>
    <property type="match status" value="1"/>
</dbReference>
<dbReference type="InterPro" id="IPR022973">
    <property type="entry name" value="Ribosomal_uL10_bac"/>
</dbReference>
<dbReference type="Gene3D" id="3.30.70.1730">
    <property type="match status" value="1"/>
</dbReference>
<evidence type="ECO:0000256" key="5">
    <source>
        <dbReference type="HAMAP-Rule" id="MF_00362"/>
    </source>
</evidence>
<evidence type="ECO:0000313" key="7">
    <source>
        <dbReference type="Proteomes" id="UP000033867"/>
    </source>
</evidence>
<evidence type="ECO:0000256" key="3">
    <source>
        <dbReference type="ARBA" id="ARBA00023274"/>
    </source>
</evidence>
<accession>A0A0G1BB95</accession>
<dbReference type="NCBIfam" id="NF000955">
    <property type="entry name" value="PRK00099.1-1"/>
    <property type="match status" value="1"/>
</dbReference>